<feature type="domain" description="CAF17 C-terminal" evidence="2">
    <location>
        <begin position="195"/>
        <end position="263"/>
    </location>
</feature>
<dbReference type="Pfam" id="PF25455">
    <property type="entry name" value="Beta-barrel_CAF17_C"/>
    <property type="match status" value="1"/>
</dbReference>
<evidence type="ECO:0000313" key="3">
    <source>
        <dbReference type="EMBL" id="SDL75366.1"/>
    </source>
</evidence>
<dbReference type="EMBL" id="FNHG01000002">
    <property type="protein sequence ID" value="SDL75366.1"/>
    <property type="molecule type" value="Genomic_DNA"/>
</dbReference>
<sequence>METTPPRIHTAPARTILSVSGPEARALLQRVITADVETLEAGQCRPGGLLTPQGKLAADFLLFADGETVWLDVPGATAETLAKRLSMFRLRAKAEIVINTDLAALWSEHPFDNSAPDPRLGGGVHRGIGEEAGDSVSLDAVEILHGIPAFGRDYGEAEVFPTDVNLDVYGGIGWKKGCFIGQEVVSRMKRRGTIRKRSLSLSFSGDAPASGTPVMAGTSTIGEITSSHGHHAIALIRLDRLEAASETPRAGGQECVIAVPDALRPDAAAEKV</sequence>
<dbReference type="STRING" id="144026.SAMN04488568_10240"/>
<accession>A0A1G9MM53</accession>
<dbReference type="RefSeq" id="WP_176780206.1">
    <property type="nucleotide sequence ID" value="NZ_FNHG01000002.1"/>
</dbReference>
<dbReference type="GO" id="GO:0016226">
    <property type="term" value="P:iron-sulfur cluster assembly"/>
    <property type="evidence" value="ECO:0007669"/>
    <property type="project" value="TreeGrafter"/>
</dbReference>
<dbReference type="AlphaFoldDB" id="A0A1G9MM53"/>
<dbReference type="PANTHER" id="PTHR22602:SF0">
    <property type="entry name" value="TRANSFERASE CAF17, MITOCHONDRIAL-RELATED"/>
    <property type="match status" value="1"/>
</dbReference>
<dbReference type="NCBIfam" id="TIGR03317">
    <property type="entry name" value="ygfZ_signature"/>
    <property type="match status" value="1"/>
</dbReference>
<dbReference type="InterPro" id="IPR045179">
    <property type="entry name" value="YgfZ/GcvT"/>
</dbReference>
<reference evidence="3 4" key="1">
    <citation type="submission" date="2016-10" db="EMBL/GenBank/DDBJ databases">
        <authorList>
            <person name="de Groot N.N."/>
        </authorList>
    </citation>
    <scope>NUCLEOTIDE SEQUENCE [LARGE SCALE GENOMIC DNA]</scope>
    <source>
        <strain evidence="3 4">DSM 16077</strain>
    </source>
</reference>
<evidence type="ECO:0000259" key="2">
    <source>
        <dbReference type="Pfam" id="PF25455"/>
    </source>
</evidence>
<dbReference type="PIRSF" id="PIRSF006487">
    <property type="entry name" value="GcvT"/>
    <property type="match status" value="1"/>
</dbReference>
<dbReference type="InterPro" id="IPR027266">
    <property type="entry name" value="TrmE/GcvT-like"/>
</dbReference>
<organism evidence="3 4">
    <name type="scientific">Maricaulis salignorans</name>
    <dbReference type="NCBI Taxonomy" id="144026"/>
    <lineage>
        <taxon>Bacteria</taxon>
        <taxon>Pseudomonadati</taxon>
        <taxon>Pseudomonadota</taxon>
        <taxon>Alphaproteobacteria</taxon>
        <taxon>Maricaulales</taxon>
        <taxon>Maricaulaceae</taxon>
        <taxon>Maricaulis</taxon>
    </lineage>
</organism>
<keyword evidence="4" id="KW-1185">Reference proteome</keyword>
<evidence type="ECO:0000256" key="1">
    <source>
        <dbReference type="ARBA" id="ARBA00022946"/>
    </source>
</evidence>
<protein>
    <recommendedName>
        <fullName evidence="2">CAF17 C-terminal domain-containing protein</fullName>
    </recommendedName>
</protein>
<dbReference type="Gene3D" id="3.30.1360.120">
    <property type="entry name" value="Probable tRNA modification gtpase trme, domain 1"/>
    <property type="match status" value="2"/>
</dbReference>
<dbReference type="Proteomes" id="UP000199759">
    <property type="component" value="Unassembled WGS sequence"/>
</dbReference>
<dbReference type="PANTHER" id="PTHR22602">
    <property type="entry name" value="TRANSFERASE CAF17, MITOCHONDRIAL-RELATED"/>
    <property type="match status" value="1"/>
</dbReference>
<dbReference type="SUPFAM" id="SSF103025">
    <property type="entry name" value="Folate-binding domain"/>
    <property type="match status" value="1"/>
</dbReference>
<gene>
    <name evidence="3" type="ORF">SAMN04488568_10240</name>
</gene>
<keyword evidence="1" id="KW-0809">Transit peptide</keyword>
<evidence type="ECO:0000313" key="4">
    <source>
        <dbReference type="Proteomes" id="UP000199759"/>
    </source>
</evidence>
<dbReference type="InterPro" id="IPR017703">
    <property type="entry name" value="YgfZ/GCV_T_CS"/>
</dbReference>
<name>A0A1G9MM53_9PROT</name>
<dbReference type="InterPro" id="IPR057460">
    <property type="entry name" value="CAF17_C"/>
</dbReference>
<proteinExistence type="predicted"/>